<accession>U5DAA8</accession>
<feature type="region of interest" description="Disordered" evidence="1">
    <location>
        <begin position="1"/>
        <end position="20"/>
    </location>
</feature>
<protein>
    <submittedName>
        <fullName evidence="2">Uncharacterized protein</fullName>
    </submittedName>
</protein>
<dbReference type="HOGENOM" id="CLU_2834540_0_0_1"/>
<dbReference type="AlphaFoldDB" id="U5DAA8"/>
<reference evidence="3" key="1">
    <citation type="journal article" date="2013" name="Science">
        <title>The Amborella genome and the evolution of flowering plants.</title>
        <authorList>
            <consortium name="Amborella Genome Project"/>
        </authorList>
    </citation>
    <scope>NUCLEOTIDE SEQUENCE [LARGE SCALE GENOMIC DNA]</scope>
</reference>
<feature type="compositionally biased region" description="Gly residues" evidence="1">
    <location>
        <begin position="7"/>
        <end position="17"/>
    </location>
</feature>
<evidence type="ECO:0000256" key="1">
    <source>
        <dbReference type="SAM" id="MobiDB-lite"/>
    </source>
</evidence>
<proteinExistence type="predicted"/>
<dbReference type="Proteomes" id="UP000017836">
    <property type="component" value="Unassembled WGS sequence"/>
</dbReference>
<evidence type="ECO:0000313" key="3">
    <source>
        <dbReference type="Proteomes" id="UP000017836"/>
    </source>
</evidence>
<organism evidence="2 3">
    <name type="scientific">Amborella trichopoda</name>
    <dbReference type="NCBI Taxonomy" id="13333"/>
    <lineage>
        <taxon>Eukaryota</taxon>
        <taxon>Viridiplantae</taxon>
        <taxon>Streptophyta</taxon>
        <taxon>Embryophyta</taxon>
        <taxon>Tracheophyta</taxon>
        <taxon>Spermatophyta</taxon>
        <taxon>Magnoliopsida</taxon>
        <taxon>Amborellales</taxon>
        <taxon>Amborellaceae</taxon>
        <taxon>Amborella</taxon>
    </lineage>
</organism>
<evidence type="ECO:0000313" key="2">
    <source>
        <dbReference type="EMBL" id="ERN17328.1"/>
    </source>
</evidence>
<dbReference type="Gramene" id="ERN17328">
    <property type="protein sequence ID" value="ERN17328"/>
    <property type="gene ID" value="AMTR_s00037p00104930"/>
</dbReference>
<keyword evidence="3" id="KW-1185">Reference proteome</keyword>
<name>U5DAA8_AMBTC</name>
<gene>
    <name evidence="2" type="ORF">AMTR_s00037p00104930</name>
</gene>
<dbReference type="EMBL" id="KI392350">
    <property type="protein sequence ID" value="ERN17328.1"/>
    <property type="molecule type" value="Genomic_DNA"/>
</dbReference>
<sequence>MAAKMAGKGGAAIGDGNGTAVRCSRVSGKKGDWVAADGAEMVKRREGGRLLVRGQGEGSVAAAVER</sequence>